<gene>
    <name evidence="3" type="ORF">NKI27_07915</name>
</gene>
<dbReference type="InterPro" id="IPR036366">
    <property type="entry name" value="PGBDSf"/>
</dbReference>
<organism evidence="3 4">
    <name type="scientific">Alkalimarinus alittae</name>
    <dbReference type="NCBI Taxonomy" id="2961619"/>
    <lineage>
        <taxon>Bacteria</taxon>
        <taxon>Pseudomonadati</taxon>
        <taxon>Pseudomonadota</taxon>
        <taxon>Gammaproteobacteria</taxon>
        <taxon>Alteromonadales</taxon>
        <taxon>Alteromonadaceae</taxon>
        <taxon>Alkalimarinus</taxon>
    </lineage>
</organism>
<dbReference type="SUPFAM" id="SSF47090">
    <property type="entry name" value="PGBD-like"/>
    <property type="match status" value="1"/>
</dbReference>
<dbReference type="Proteomes" id="UP001163739">
    <property type="component" value="Chromosome"/>
</dbReference>
<reference evidence="3" key="1">
    <citation type="submission" date="2022-06" db="EMBL/GenBank/DDBJ databases">
        <title>Alkalimarinus sp. nov., isolated from gut of a Alitta virens.</title>
        <authorList>
            <person name="Yang A.I."/>
            <person name="Shin N.-R."/>
        </authorList>
    </citation>
    <scope>NUCLEOTIDE SEQUENCE</scope>
    <source>
        <strain evidence="3">A2M4</strain>
    </source>
</reference>
<dbReference type="EMBL" id="CP100390">
    <property type="protein sequence ID" value="UZE97648.1"/>
    <property type="molecule type" value="Genomic_DNA"/>
</dbReference>
<dbReference type="InterPro" id="IPR036365">
    <property type="entry name" value="PGBD-like_sf"/>
</dbReference>
<dbReference type="SUPFAM" id="SSF54001">
    <property type="entry name" value="Cysteine proteinases"/>
    <property type="match status" value="1"/>
</dbReference>
<sequence length="267" mass="29894">MTKHVQLKRPAPNKDVAKLQHLLSSHGYFSDQIPSHGLFDDTTHANVELFQLQHIGPNGQALIVDGIVGKSTWWALENPSGTAQRNHFSAVTPKGLTDKRLQILQVIQEEYAKPVFEVPDGSNRSPDIDNYWGNTGVIGQPWCCAFVSWVLEDVLGEYPINGKHHLGVQNMWREARRLKLETNHPKPGDIFIQIKSEGKGHTGFIIGVSTDNTAIYTAEGNCGNRLKIGKRDIRTIQHFIDCLQDQQPLDFERGNLTVEDVGVDTTR</sequence>
<name>A0ABY6N695_9ALTE</name>
<evidence type="ECO:0000313" key="3">
    <source>
        <dbReference type="EMBL" id="UZE97648.1"/>
    </source>
</evidence>
<feature type="domain" description="Peptidoglycan binding-like" evidence="1">
    <location>
        <begin position="14"/>
        <end position="76"/>
    </location>
</feature>
<dbReference type="Pfam" id="PF05257">
    <property type="entry name" value="CHAP"/>
    <property type="match status" value="1"/>
</dbReference>
<accession>A0ABY6N695</accession>
<feature type="domain" description="Peptidase C51" evidence="2">
    <location>
        <begin position="139"/>
        <end position="221"/>
    </location>
</feature>
<dbReference type="InterPro" id="IPR038765">
    <property type="entry name" value="Papain-like_cys_pep_sf"/>
</dbReference>
<dbReference type="RefSeq" id="WP_265049124.1">
    <property type="nucleotide sequence ID" value="NZ_CP100390.1"/>
</dbReference>
<dbReference type="InterPro" id="IPR007921">
    <property type="entry name" value="CHAP_dom"/>
</dbReference>
<evidence type="ECO:0000259" key="1">
    <source>
        <dbReference type="Pfam" id="PF01471"/>
    </source>
</evidence>
<dbReference type="Pfam" id="PF01471">
    <property type="entry name" value="PG_binding_1"/>
    <property type="match status" value="1"/>
</dbReference>
<evidence type="ECO:0000313" key="4">
    <source>
        <dbReference type="Proteomes" id="UP001163739"/>
    </source>
</evidence>
<keyword evidence="4" id="KW-1185">Reference proteome</keyword>
<dbReference type="Gene3D" id="3.90.1720.10">
    <property type="entry name" value="endopeptidase domain like (from Nostoc punctiforme)"/>
    <property type="match status" value="1"/>
</dbReference>
<dbReference type="InterPro" id="IPR002477">
    <property type="entry name" value="Peptidoglycan-bd-like"/>
</dbReference>
<evidence type="ECO:0000259" key="2">
    <source>
        <dbReference type="Pfam" id="PF05257"/>
    </source>
</evidence>
<dbReference type="Gene3D" id="1.10.101.10">
    <property type="entry name" value="PGBD-like superfamily/PGBD"/>
    <property type="match status" value="1"/>
</dbReference>
<protein>
    <submittedName>
        <fullName evidence="3">CHAP domain-containing protein</fullName>
    </submittedName>
</protein>
<proteinExistence type="predicted"/>